<comment type="caution">
    <text evidence="1">The sequence shown here is derived from an EMBL/GenBank/DDBJ whole genome shotgun (WGS) entry which is preliminary data.</text>
</comment>
<proteinExistence type="predicted"/>
<dbReference type="AlphaFoldDB" id="A0A094QXT7"/>
<evidence type="ECO:0000313" key="1">
    <source>
        <dbReference type="EMBL" id="KGA19331.1"/>
    </source>
</evidence>
<gene>
    <name evidence="1" type="ORF">GM50_5585</name>
</gene>
<sequence>MDQHEVNIVDEVKLELSEIDSLEVEEHGQRYEALHQKLNQALTSIDGL</sequence>
<reference evidence="1" key="1">
    <citation type="submission" date="2014-05" db="EMBL/GenBank/DDBJ databases">
        <title>Key roles for freshwater Actinobacteria revealed by deep metagenomic sequencing.</title>
        <authorList>
            <person name="Ghai R."/>
            <person name="Mizuno C.M."/>
            <person name="Picazo A."/>
            <person name="Camacho A."/>
            <person name="Rodriguez-Valera F."/>
        </authorList>
    </citation>
    <scope>NUCLEOTIDE SEQUENCE</scope>
</reference>
<organism evidence="1">
    <name type="scientific">freshwater metagenome</name>
    <dbReference type="NCBI Taxonomy" id="449393"/>
    <lineage>
        <taxon>unclassified sequences</taxon>
        <taxon>metagenomes</taxon>
        <taxon>ecological metagenomes</taxon>
    </lineage>
</organism>
<dbReference type="EMBL" id="JNSK01000013">
    <property type="protein sequence ID" value="KGA19331.1"/>
    <property type="molecule type" value="Genomic_DNA"/>
</dbReference>
<name>A0A094QXT7_9ZZZZ</name>
<accession>A0A094QXT7</accession>
<protein>
    <submittedName>
        <fullName evidence="1">Uncharacterized protein</fullName>
    </submittedName>
</protein>